<keyword evidence="1" id="KW-0472">Membrane</keyword>
<reference evidence="2 3" key="1">
    <citation type="submission" date="2020-01" db="EMBL/GenBank/DDBJ databases">
        <title>Genome analysis of Anaerocolumna sp. CBA3638.</title>
        <authorList>
            <person name="Kim J."/>
            <person name="Roh S.W."/>
        </authorList>
    </citation>
    <scope>NUCLEOTIDE SEQUENCE [LARGE SCALE GENOMIC DNA]</scope>
    <source>
        <strain evidence="2 3">CBA3638</strain>
    </source>
</reference>
<keyword evidence="1" id="KW-0812">Transmembrane</keyword>
<keyword evidence="1" id="KW-1133">Transmembrane helix</keyword>
<evidence type="ECO:0000313" key="2">
    <source>
        <dbReference type="EMBL" id="QHQ60863.1"/>
    </source>
</evidence>
<feature type="transmembrane region" description="Helical" evidence="1">
    <location>
        <begin position="103"/>
        <end position="121"/>
    </location>
</feature>
<name>A0A6P1TKA5_9FIRM</name>
<dbReference type="EMBL" id="CP048000">
    <property type="protein sequence ID" value="QHQ60863.1"/>
    <property type="molecule type" value="Genomic_DNA"/>
</dbReference>
<keyword evidence="3" id="KW-1185">Reference proteome</keyword>
<accession>A0A6P1TKA5</accession>
<gene>
    <name evidence="2" type="ORF">Ana3638_08860</name>
</gene>
<proteinExistence type="predicted"/>
<dbReference type="RefSeq" id="WP_161837693.1">
    <property type="nucleotide sequence ID" value="NZ_CP048000.1"/>
</dbReference>
<protein>
    <submittedName>
        <fullName evidence="2">Uncharacterized protein</fullName>
    </submittedName>
</protein>
<organism evidence="2 3">
    <name type="scientific">Anaerocolumna sedimenticola</name>
    <dbReference type="NCBI Taxonomy" id="2696063"/>
    <lineage>
        <taxon>Bacteria</taxon>
        <taxon>Bacillati</taxon>
        <taxon>Bacillota</taxon>
        <taxon>Clostridia</taxon>
        <taxon>Lachnospirales</taxon>
        <taxon>Lachnospiraceae</taxon>
        <taxon>Anaerocolumna</taxon>
    </lineage>
</organism>
<dbReference type="KEGG" id="anr:Ana3638_08860"/>
<evidence type="ECO:0000256" key="1">
    <source>
        <dbReference type="SAM" id="Phobius"/>
    </source>
</evidence>
<dbReference type="AlphaFoldDB" id="A0A6P1TKA5"/>
<dbReference type="Proteomes" id="UP000464314">
    <property type="component" value="Chromosome"/>
</dbReference>
<sequence length="151" mass="17380">MRYRSKKKKEISWLKTILLCLVLILTELYALDVETEFQSLHTVAINNLSTVFWHNKRVDKIAEISRSLSDEVTSDISSGAVNLLSPKINSFDFLSFLVKNKGIYPFTLKVLLTLLLNAYVIRRYLILYIHNSDGEKGVAAGYRALIPYYKF</sequence>
<evidence type="ECO:0000313" key="3">
    <source>
        <dbReference type="Proteomes" id="UP000464314"/>
    </source>
</evidence>